<dbReference type="Proteomes" id="UP000324222">
    <property type="component" value="Unassembled WGS sequence"/>
</dbReference>
<feature type="transmembrane region" description="Helical" evidence="1">
    <location>
        <begin position="20"/>
        <end position="43"/>
    </location>
</feature>
<keyword evidence="1" id="KW-1133">Transmembrane helix</keyword>
<keyword evidence="3" id="KW-1185">Reference proteome</keyword>
<evidence type="ECO:0000256" key="1">
    <source>
        <dbReference type="SAM" id="Phobius"/>
    </source>
</evidence>
<name>A0A5B7IYF0_PORTR</name>
<proteinExistence type="predicted"/>
<gene>
    <name evidence="2" type="ORF">E2C01_081296</name>
</gene>
<dbReference type="AlphaFoldDB" id="A0A5B7IYF0"/>
<sequence length="51" mass="6196">MGTIRRFIFTLRRVYGGQEINPFSTMTCFHIHSAFYLVILYNFRNFMWGLE</sequence>
<keyword evidence="1" id="KW-0472">Membrane</keyword>
<keyword evidence="1" id="KW-0812">Transmembrane</keyword>
<accession>A0A5B7IYF0</accession>
<comment type="caution">
    <text evidence="2">The sequence shown here is derived from an EMBL/GenBank/DDBJ whole genome shotgun (WGS) entry which is preliminary data.</text>
</comment>
<evidence type="ECO:0000313" key="2">
    <source>
        <dbReference type="EMBL" id="MPC86467.1"/>
    </source>
</evidence>
<evidence type="ECO:0000313" key="3">
    <source>
        <dbReference type="Proteomes" id="UP000324222"/>
    </source>
</evidence>
<organism evidence="2 3">
    <name type="scientific">Portunus trituberculatus</name>
    <name type="common">Swimming crab</name>
    <name type="synonym">Neptunus trituberculatus</name>
    <dbReference type="NCBI Taxonomy" id="210409"/>
    <lineage>
        <taxon>Eukaryota</taxon>
        <taxon>Metazoa</taxon>
        <taxon>Ecdysozoa</taxon>
        <taxon>Arthropoda</taxon>
        <taxon>Crustacea</taxon>
        <taxon>Multicrustacea</taxon>
        <taxon>Malacostraca</taxon>
        <taxon>Eumalacostraca</taxon>
        <taxon>Eucarida</taxon>
        <taxon>Decapoda</taxon>
        <taxon>Pleocyemata</taxon>
        <taxon>Brachyura</taxon>
        <taxon>Eubrachyura</taxon>
        <taxon>Portunoidea</taxon>
        <taxon>Portunidae</taxon>
        <taxon>Portuninae</taxon>
        <taxon>Portunus</taxon>
    </lineage>
</organism>
<dbReference type="EMBL" id="VSRR010071541">
    <property type="protein sequence ID" value="MPC86467.1"/>
    <property type="molecule type" value="Genomic_DNA"/>
</dbReference>
<protein>
    <submittedName>
        <fullName evidence="2">Uncharacterized protein</fullName>
    </submittedName>
</protein>
<reference evidence="2 3" key="1">
    <citation type="submission" date="2019-05" db="EMBL/GenBank/DDBJ databases">
        <title>Another draft genome of Portunus trituberculatus and its Hox gene families provides insights of decapod evolution.</title>
        <authorList>
            <person name="Jeong J.-H."/>
            <person name="Song I."/>
            <person name="Kim S."/>
            <person name="Choi T."/>
            <person name="Kim D."/>
            <person name="Ryu S."/>
            <person name="Kim W."/>
        </authorList>
    </citation>
    <scope>NUCLEOTIDE SEQUENCE [LARGE SCALE GENOMIC DNA]</scope>
    <source>
        <tissue evidence="2">Muscle</tissue>
    </source>
</reference>